<dbReference type="Gene3D" id="3.20.20.80">
    <property type="entry name" value="Glycosidases"/>
    <property type="match status" value="1"/>
</dbReference>
<dbReference type="InterPro" id="IPR006103">
    <property type="entry name" value="Glyco_hydro_2_cat"/>
</dbReference>
<dbReference type="InterPro" id="IPR050887">
    <property type="entry name" value="Beta-mannosidase_GH2"/>
</dbReference>
<evidence type="ECO:0000256" key="10">
    <source>
        <dbReference type="ARBA" id="ARBA00023157"/>
    </source>
</evidence>
<evidence type="ECO:0000256" key="8">
    <source>
        <dbReference type="ARBA" id="ARBA00022729"/>
    </source>
</evidence>
<dbReference type="InterPro" id="IPR017853">
    <property type="entry name" value="GH"/>
</dbReference>
<keyword evidence="12" id="KW-0458">Lysosome</keyword>
<dbReference type="SUPFAM" id="SSF51445">
    <property type="entry name" value="(Trans)glycosidases"/>
    <property type="match status" value="1"/>
</dbReference>
<evidence type="ECO:0000256" key="4">
    <source>
        <dbReference type="ARBA" id="ARBA00007401"/>
    </source>
</evidence>
<evidence type="ECO:0000256" key="11">
    <source>
        <dbReference type="ARBA" id="ARBA00023180"/>
    </source>
</evidence>
<dbReference type="AlphaFoldDB" id="A0A834V977"/>
<evidence type="ECO:0000313" key="19">
    <source>
        <dbReference type="EMBL" id="KAF7488161.1"/>
    </source>
</evidence>
<feature type="domain" description="Glycoside hydrolase family 2 catalytic" evidence="16">
    <location>
        <begin position="409"/>
        <end position="583"/>
    </location>
</feature>
<dbReference type="Gene3D" id="2.60.40.10">
    <property type="entry name" value="Immunoglobulins"/>
    <property type="match status" value="2"/>
</dbReference>
<dbReference type="PANTHER" id="PTHR43730:SF1">
    <property type="entry name" value="BETA-MANNOSIDASE"/>
    <property type="match status" value="1"/>
</dbReference>
<dbReference type="GO" id="GO:0006516">
    <property type="term" value="P:glycoprotein catabolic process"/>
    <property type="evidence" value="ECO:0007669"/>
    <property type="project" value="TreeGrafter"/>
</dbReference>
<name>A0A834V977_SARSC</name>
<evidence type="ECO:0000256" key="2">
    <source>
        <dbReference type="ARBA" id="ARBA00003150"/>
    </source>
</evidence>
<dbReference type="GO" id="GO:0005975">
    <property type="term" value="P:carbohydrate metabolic process"/>
    <property type="evidence" value="ECO:0007669"/>
    <property type="project" value="InterPro"/>
</dbReference>
<evidence type="ECO:0000259" key="17">
    <source>
        <dbReference type="Pfam" id="PF17753"/>
    </source>
</evidence>
<comment type="catalytic activity">
    <reaction evidence="1">
        <text>Hydrolysis of terminal, non-reducing beta-D-mannose residues in beta-D-mannosides.</text>
        <dbReference type="EC" id="3.2.1.25"/>
    </reaction>
</comment>
<feature type="domain" description="Beta-mannosidase-like galactose-binding" evidence="18">
    <location>
        <begin position="47"/>
        <end position="213"/>
    </location>
</feature>
<dbReference type="Gene3D" id="2.60.120.260">
    <property type="entry name" value="Galactose-binding domain-like"/>
    <property type="match status" value="1"/>
</dbReference>
<dbReference type="InterPro" id="IPR041625">
    <property type="entry name" value="Beta-mannosidase_Ig"/>
</dbReference>
<dbReference type="SUPFAM" id="SSF49303">
    <property type="entry name" value="beta-Galactosidase/glucuronidase domain"/>
    <property type="match status" value="1"/>
</dbReference>
<comment type="subcellular location">
    <subcellularLocation>
        <location evidence="3">Lysosome</location>
    </subcellularLocation>
</comment>
<keyword evidence="13" id="KW-0326">Glycosidase</keyword>
<evidence type="ECO:0000256" key="3">
    <source>
        <dbReference type="ARBA" id="ARBA00004371"/>
    </source>
</evidence>
<reference evidence="19" key="2">
    <citation type="submission" date="2020-01" db="EMBL/GenBank/DDBJ databases">
        <authorList>
            <person name="Korhonen P.K.K."/>
            <person name="Guangxu M.G."/>
            <person name="Wang T.W."/>
            <person name="Stroehlein A.J.S."/>
            <person name="Young N.D."/>
            <person name="Ang C.-S.A."/>
            <person name="Fernando D.W.F."/>
            <person name="Lu H.L."/>
            <person name="Taylor S.T."/>
            <person name="Ehtesham M.E.M."/>
            <person name="Najaraj S.H.N."/>
            <person name="Harsha G.H.G."/>
            <person name="Madugundu A.M."/>
            <person name="Renuse S.R."/>
            <person name="Holt D.H."/>
            <person name="Pandey A.P."/>
            <person name="Papenfuss A.P."/>
            <person name="Gasser R.B.G."/>
            <person name="Fischer K.F."/>
        </authorList>
    </citation>
    <scope>NUCLEOTIDE SEQUENCE</scope>
    <source>
        <strain evidence="19">SSS_KF_BRIS2020</strain>
    </source>
</reference>
<proteinExistence type="inferred from homology"/>
<dbReference type="InterPro" id="IPR008979">
    <property type="entry name" value="Galactose-bd-like_sf"/>
</dbReference>
<dbReference type="Proteomes" id="UP000070412">
    <property type="component" value="Unassembled WGS sequence"/>
</dbReference>
<dbReference type="SUPFAM" id="SSF49785">
    <property type="entry name" value="Galactose-binding domain-like"/>
    <property type="match status" value="1"/>
</dbReference>
<evidence type="ECO:0000256" key="6">
    <source>
        <dbReference type="ARBA" id="ARBA00012754"/>
    </source>
</evidence>
<dbReference type="Pfam" id="PF02836">
    <property type="entry name" value="Glyco_hydro_2_C"/>
    <property type="match status" value="1"/>
</dbReference>
<dbReference type="GO" id="GO:0004567">
    <property type="term" value="F:beta-mannosidase activity"/>
    <property type="evidence" value="ECO:0007669"/>
    <property type="project" value="UniProtKB-EC"/>
</dbReference>
<dbReference type="GO" id="GO:0005764">
    <property type="term" value="C:lysosome"/>
    <property type="evidence" value="ECO:0007669"/>
    <property type="project" value="UniProtKB-SubCell"/>
</dbReference>
<evidence type="ECO:0000313" key="20">
    <source>
        <dbReference type="EnsemblMetazoa" id="KAF7488161.1"/>
    </source>
</evidence>
<dbReference type="InterPro" id="IPR036156">
    <property type="entry name" value="Beta-gal/glucu_dom_sf"/>
</dbReference>
<dbReference type="InterPro" id="IPR013783">
    <property type="entry name" value="Ig-like_fold"/>
</dbReference>
<dbReference type="FunFam" id="3.20.20.80:FF:000050">
    <property type="entry name" value="Beta-mannosidase B"/>
    <property type="match status" value="1"/>
</dbReference>
<evidence type="ECO:0000256" key="15">
    <source>
        <dbReference type="ARBA" id="ARBA00033445"/>
    </source>
</evidence>
<evidence type="ECO:0000256" key="7">
    <source>
        <dbReference type="ARBA" id="ARBA00015707"/>
    </source>
</evidence>
<evidence type="ECO:0000313" key="21">
    <source>
        <dbReference type="Proteomes" id="UP000070412"/>
    </source>
</evidence>
<protein>
    <recommendedName>
        <fullName evidence="7">Beta-mannosidase</fullName>
        <ecNumber evidence="6">3.2.1.25</ecNumber>
    </recommendedName>
    <alternativeName>
        <fullName evidence="14">Lysosomal beta A mannosidase</fullName>
    </alternativeName>
    <alternativeName>
        <fullName evidence="15">Mannanase</fullName>
    </alternativeName>
</protein>
<keyword evidence="11" id="KW-0325">Glycoprotein</keyword>
<dbReference type="Pfam" id="PF17753">
    <property type="entry name" value="Ig_mannosidase"/>
    <property type="match status" value="1"/>
</dbReference>
<keyword evidence="10" id="KW-1015">Disulfide bond</keyword>
<sequence length="909" mass="105656">MMIVNVWRLSRSIYYCLKLCCLHLILFTLIRIDAKSIVSQSLDGQDWIVYDSDKQSIIVSAKVPGSIYSDLQRHSILGEFYTDFNDVKYRWVSYLNWTYLKIFPQINLICNGLDTVSDVLLNGKYIGSSDNQFVRYRWPIKNLLQKSNNILQIAFRSAPLYAKQQFLATNYTIPPVCPPSVQNGECHVNFIRKMQSSFAWDWGPSFPTQGIWQPILIEAYDDAILQSVSPMTIFDSKTKQWLLNVTIWFEGYPKSTVKGRLMIDLDGISLLNQDFNLLIDANGDGSLRTIIVMPKTIPIQPWYPNGLGPQKLYQMKIVFQSANDSSNLKKLIGFRTIELVQDKLNTSREAYSFYFKINGVPIYSKGSNWIPAHALHEKLSSNYLEFLLWSAKEANMNMLRVWGGGIYETDHFYEIADRYGILIWQDMMFACALYPTDRNFLQSISTEIRQQIRRLSHHPSIVIWAGNNENEAAIAQSWWPEIFQHLDLFRRDYLQLYIETIKSIVEQEDSSRPYVSSSPSNGVISKRENYLSSNPQSNQYGDVHFYTVSGDVWDWRVAPSAKFVSEYGFQSLPSFSLLEKYLNKDYLKYPFNDGMRHREHQAGGIELITSMMSNYLPLPKQDSIPSRYQLDDFIYLSQIHQSMAIKSQTEFYRRNRKIDKNSGEGLTLGALYWQLNSIWPSFSWSSIEFGGQWKMVHYYVKKIFDNLLVDVFEQNNHLMVMIVRDDHSHFVNFSVTISVYDWRKQEPLNVYSTFCMTHSFDVALAFQRDLNQLMKESNCLSKDSCFVSAKIAGVLDREFLVRENFKLLGNLKRASLIKNPNIHLDSIQGPIFSFDNYIYDIKLSSDHIVPFVWLEFVSNSDIFAIFSDNGFLMIKNATIRMIAPKNYPKEKIISNLAIKIFNDVYHKYK</sequence>
<comment type="function">
    <text evidence="2">Exoglycosidase that cleaves the single beta-linked mannose residue from the non-reducing end of all N-linked glycoprotein oligosaccharides.</text>
</comment>
<evidence type="ECO:0000256" key="5">
    <source>
        <dbReference type="ARBA" id="ARBA00011245"/>
    </source>
</evidence>
<dbReference type="EC" id="3.2.1.25" evidence="6"/>
<comment type="subunit">
    <text evidence="5">Monomer.</text>
</comment>
<gene>
    <name evidence="19" type="ORF">SSS_7327</name>
</gene>
<feature type="domain" description="Beta-mannosidase Ig-fold" evidence="17">
    <location>
        <begin position="838"/>
        <end position="898"/>
    </location>
</feature>
<dbReference type="Pfam" id="PF22666">
    <property type="entry name" value="Glyco_hydro_2_N2"/>
    <property type="match status" value="1"/>
</dbReference>
<keyword evidence="8" id="KW-0732">Signal</keyword>
<comment type="similarity">
    <text evidence="4">Belongs to the glycosyl hydrolase 2 family.</text>
</comment>
<dbReference type="FunFam" id="2.60.120.260:FF:000060">
    <property type="entry name" value="Probable beta-mannosidase"/>
    <property type="match status" value="1"/>
</dbReference>
<dbReference type="OrthoDB" id="2866996at2759"/>
<keyword evidence="21" id="KW-1185">Reference proteome</keyword>
<dbReference type="PANTHER" id="PTHR43730">
    <property type="entry name" value="BETA-MANNOSIDASE"/>
    <property type="match status" value="1"/>
</dbReference>
<organism evidence="19">
    <name type="scientific">Sarcoptes scabiei</name>
    <name type="common">Itch mite</name>
    <name type="synonym">Acarus scabiei</name>
    <dbReference type="NCBI Taxonomy" id="52283"/>
    <lineage>
        <taxon>Eukaryota</taxon>
        <taxon>Metazoa</taxon>
        <taxon>Ecdysozoa</taxon>
        <taxon>Arthropoda</taxon>
        <taxon>Chelicerata</taxon>
        <taxon>Arachnida</taxon>
        <taxon>Acari</taxon>
        <taxon>Acariformes</taxon>
        <taxon>Sarcoptiformes</taxon>
        <taxon>Astigmata</taxon>
        <taxon>Psoroptidia</taxon>
        <taxon>Sarcoptoidea</taxon>
        <taxon>Sarcoptidae</taxon>
        <taxon>Sarcoptinae</taxon>
        <taxon>Sarcoptes</taxon>
    </lineage>
</organism>
<accession>A0A834V977</accession>
<keyword evidence="9" id="KW-0378">Hydrolase</keyword>
<reference evidence="21" key="1">
    <citation type="journal article" date="2020" name="PLoS Negl. Trop. Dis.">
        <title>High-quality nuclear genome for Sarcoptes scabiei-A critical resource for a neglected parasite.</title>
        <authorList>
            <person name="Korhonen P.K."/>
            <person name="Gasser R.B."/>
            <person name="Ma G."/>
            <person name="Wang T."/>
            <person name="Stroehlein A.J."/>
            <person name="Young N.D."/>
            <person name="Ang C.S."/>
            <person name="Fernando D.D."/>
            <person name="Lu H.C."/>
            <person name="Taylor S."/>
            <person name="Reynolds S.L."/>
            <person name="Mofiz E."/>
            <person name="Najaraj S.H."/>
            <person name="Gowda H."/>
            <person name="Madugundu A."/>
            <person name="Renuse S."/>
            <person name="Holt D."/>
            <person name="Pandey A."/>
            <person name="Papenfuss A.T."/>
            <person name="Fischer K."/>
        </authorList>
    </citation>
    <scope>NUCLEOTIDE SEQUENCE [LARGE SCALE GENOMIC DNA]</scope>
</reference>
<evidence type="ECO:0000256" key="9">
    <source>
        <dbReference type="ARBA" id="ARBA00022801"/>
    </source>
</evidence>
<dbReference type="EMBL" id="WVUK01000066">
    <property type="protein sequence ID" value="KAF7488161.1"/>
    <property type="molecule type" value="Genomic_DNA"/>
</dbReference>
<evidence type="ECO:0000259" key="18">
    <source>
        <dbReference type="Pfam" id="PF22666"/>
    </source>
</evidence>
<evidence type="ECO:0000256" key="14">
    <source>
        <dbReference type="ARBA" id="ARBA00032581"/>
    </source>
</evidence>
<dbReference type="InterPro" id="IPR054593">
    <property type="entry name" value="Beta-mannosidase-like_N2"/>
</dbReference>
<reference evidence="20" key="3">
    <citation type="submission" date="2022-06" db="UniProtKB">
        <authorList>
            <consortium name="EnsemblMetazoa"/>
        </authorList>
    </citation>
    <scope>IDENTIFICATION</scope>
</reference>
<evidence type="ECO:0000259" key="16">
    <source>
        <dbReference type="Pfam" id="PF02836"/>
    </source>
</evidence>
<dbReference type="EnsemblMetazoa" id="SSS_7327s_mrna">
    <property type="protein sequence ID" value="KAF7488161.1"/>
    <property type="gene ID" value="SSS_7327"/>
</dbReference>
<evidence type="ECO:0000256" key="1">
    <source>
        <dbReference type="ARBA" id="ARBA00000829"/>
    </source>
</evidence>
<evidence type="ECO:0000256" key="12">
    <source>
        <dbReference type="ARBA" id="ARBA00023228"/>
    </source>
</evidence>
<evidence type="ECO:0000256" key="13">
    <source>
        <dbReference type="ARBA" id="ARBA00023295"/>
    </source>
</evidence>